<dbReference type="Gene3D" id="3.40.50.300">
    <property type="entry name" value="P-loop containing nucleotide triphosphate hydrolases"/>
    <property type="match status" value="1"/>
</dbReference>
<evidence type="ECO:0000256" key="4">
    <source>
        <dbReference type="ARBA" id="ARBA00022741"/>
    </source>
</evidence>
<evidence type="ECO:0000313" key="11">
    <source>
        <dbReference type="Proteomes" id="UP000093514"/>
    </source>
</evidence>
<dbReference type="EMBL" id="LWDV01000007">
    <property type="protein sequence ID" value="OCL27819.1"/>
    <property type="molecule type" value="Genomic_DNA"/>
</dbReference>
<feature type="binding site" evidence="8">
    <location>
        <begin position="136"/>
        <end position="137"/>
    </location>
    <ligand>
        <name>ATP</name>
        <dbReference type="ChEBI" id="CHEBI:30616"/>
    </ligand>
</feature>
<dbReference type="NCBIfam" id="NF001380">
    <property type="entry name" value="PRK00279.1-2"/>
    <property type="match status" value="1"/>
</dbReference>
<feature type="region of interest" description="NMP" evidence="8">
    <location>
        <begin position="30"/>
        <end position="59"/>
    </location>
</feature>
<name>A0A1C0ABQ9_9FIRM</name>
<dbReference type="SUPFAM" id="SSF52540">
    <property type="entry name" value="P-loop containing nucleoside triphosphate hydrolases"/>
    <property type="match status" value="1"/>
</dbReference>
<feature type="binding site" evidence="8">
    <location>
        <position position="92"/>
    </location>
    <ligand>
        <name>AMP</name>
        <dbReference type="ChEBI" id="CHEBI:456215"/>
    </ligand>
</feature>
<dbReference type="GO" id="GO:0004017">
    <property type="term" value="F:AMP kinase activity"/>
    <property type="evidence" value="ECO:0007669"/>
    <property type="project" value="UniProtKB-UniRule"/>
</dbReference>
<dbReference type="InterPro" id="IPR033690">
    <property type="entry name" value="Adenylat_kinase_CS"/>
</dbReference>
<feature type="domain" description="Guanylate kinase-like" evidence="9">
    <location>
        <begin position="1"/>
        <end position="213"/>
    </location>
</feature>
<evidence type="ECO:0000313" key="10">
    <source>
        <dbReference type="EMBL" id="OCL27819.1"/>
    </source>
</evidence>
<keyword evidence="11" id="KW-1185">Reference proteome</keyword>
<evidence type="ECO:0000256" key="3">
    <source>
        <dbReference type="ARBA" id="ARBA00022727"/>
    </source>
</evidence>
<evidence type="ECO:0000256" key="2">
    <source>
        <dbReference type="ARBA" id="ARBA00022723"/>
    </source>
</evidence>
<dbReference type="EC" id="2.7.4.3" evidence="8"/>
<proteinExistence type="inferred from homology"/>
<evidence type="ECO:0000256" key="7">
    <source>
        <dbReference type="ARBA" id="ARBA00022840"/>
    </source>
</evidence>
<dbReference type="RefSeq" id="WP_068715944.1">
    <property type="nucleotide sequence ID" value="NZ_LWDV01000007.1"/>
</dbReference>
<keyword evidence="7 8" id="KW-0067">ATP-binding</keyword>
<comment type="pathway">
    <text evidence="8">Purine metabolism; AMP biosynthesis via salvage pathway; AMP from ADP: step 1/1.</text>
</comment>
<dbReference type="InterPro" id="IPR000850">
    <property type="entry name" value="Adenylat/UMP-CMP_kin"/>
</dbReference>
<keyword evidence="6 8" id="KW-0862">Zinc</keyword>
<reference evidence="11" key="1">
    <citation type="submission" date="2016-07" db="EMBL/GenBank/DDBJ databases">
        <authorList>
            <person name="Florea S."/>
            <person name="Webb J.S."/>
            <person name="Jaromczyk J."/>
            <person name="Schardl C.L."/>
        </authorList>
    </citation>
    <scope>NUCLEOTIDE SEQUENCE [LARGE SCALE GENOMIC DNA]</scope>
    <source>
        <strain evidence="11">Z6</strain>
    </source>
</reference>
<reference evidence="10 11" key="2">
    <citation type="submission" date="2016-08" db="EMBL/GenBank/DDBJ databases">
        <title>Orenia metallireducens sp. nov. strain Z6, a Novel Metal-reducing Firmicute from the Deep Subsurface.</title>
        <authorList>
            <person name="Maxim B.I."/>
            <person name="Kenneth K."/>
            <person name="Flynn T.M."/>
            <person name="Oloughlin E.J."/>
            <person name="Locke R.A."/>
            <person name="Weber J.R."/>
            <person name="Egan S.M."/>
            <person name="Mackie R.I."/>
            <person name="Cann I.K."/>
        </authorList>
    </citation>
    <scope>NUCLEOTIDE SEQUENCE [LARGE SCALE GENOMIC DNA]</scope>
    <source>
        <strain evidence="10 11">Z6</strain>
    </source>
</reference>
<keyword evidence="5 8" id="KW-0418">Kinase</keyword>
<dbReference type="AlphaFoldDB" id="A0A1C0ABQ9"/>
<comment type="domain">
    <text evidence="8">Consists of three domains, a large central CORE domain and two small peripheral domains, NMPbind and LID, which undergo movements during catalysis. The LID domain closes over the site of phosphoryl transfer upon ATP binding. Assembling and dissambling the active center during each catalytic cycle provides an effective means to prevent ATP hydrolysis. Some bacteria have evolved a zinc-coordinating structure that stabilizes the LID domain.</text>
</comment>
<dbReference type="GO" id="GO:0005737">
    <property type="term" value="C:cytoplasm"/>
    <property type="evidence" value="ECO:0007669"/>
    <property type="project" value="UniProtKB-SubCell"/>
</dbReference>
<feature type="binding site" evidence="8">
    <location>
        <position position="36"/>
    </location>
    <ligand>
        <name>AMP</name>
        <dbReference type="ChEBI" id="CHEBI:456215"/>
    </ligand>
</feature>
<feature type="binding site" evidence="8">
    <location>
        <position position="31"/>
    </location>
    <ligand>
        <name>AMP</name>
        <dbReference type="ChEBI" id="CHEBI:456215"/>
    </ligand>
</feature>
<evidence type="ECO:0000256" key="6">
    <source>
        <dbReference type="ARBA" id="ARBA00022833"/>
    </source>
</evidence>
<keyword evidence="3 8" id="KW-0545">Nucleotide biosynthesis</keyword>
<keyword evidence="4 8" id="KW-0547">Nucleotide-binding</keyword>
<accession>A0A1C0ABQ9</accession>
<feature type="binding site" evidence="8">
    <location>
        <position position="150"/>
    </location>
    <ligand>
        <name>Zn(2+)</name>
        <dbReference type="ChEBI" id="CHEBI:29105"/>
        <note>structural</note>
    </ligand>
</feature>
<dbReference type="PROSITE" id="PS50052">
    <property type="entry name" value="GUANYLATE_KINASE_2"/>
    <property type="match status" value="1"/>
</dbReference>
<dbReference type="Pfam" id="PF00406">
    <property type="entry name" value="ADK"/>
    <property type="match status" value="1"/>
</dbReference>
<feature type="binding site" evidence="8">
    <location>
        <position position="130"/>
    </location>
    <ligand>
        <name>Zn(2+)</name>
        <dbReference type="ChEBI" id="CHEBI:29105"/>
        <note>structural</note>
    </ligand>
</feature>
<feature type="binding site" evidence="8">
    <location>
        <begin position="10"/>
        <end position="15"/>
    </location>
    <ligand>
        <name>ATP</name>
        <dbReference type="ChEBI" id="CHEBI:30616"/>
    </ligand>
</feature>
<gene>
    <name evidence="8" type="primary">adk</name>
    <name evidence="10" type="ORF">U472_04510</name>
</gene>
<keyword evidence="8" id="KW-0963">Cytoplasm</keyword>
<comment type="catalytic activity">
    <reaction evidence="8">
        <text>AMP + ATP = 2 ADP</text>
        <dbReference type="Rhea" id="RHEA:12973"/>
        <dbReference type="ChEBI" id="CHEBI:30616"/>
        <dbReference type="ChEBI" id="CHEBI:456215"/>
        <dbReference type="ChEBI" id="CHEBI:456216"/>
        <dbReference type="EC" id="2.7.4.3"/>
    </reaction>
</comment>
<dbReference type="NCBIfam" id="TIGR01351">
    <property type="entry name" value="adk"/>
    <property type="match status" value="1"/>
</dbReference>
<comment type="subcellular location">
    <subcellularLocation>
        <location evidence="8">Cytoplasm</location>
    </subcellularLocation>
</comment>
<feature type="binding site" evidence="8">
    <location>
        <begin position="85"/>
        <end position="88"/>
    </location>
    <ligand>
        <name>AMP</name>
        <dbReference type="ChEBI" id="CHEBI:456215"/>
    </ligand>
</feature>
<feature type="binding site" evidence="8">
    <location>
        <position position="160"/>
    </location>
    <ligand>
        <name>AMP</name>
        <dbReference type="ChEBI" id="CHEBI:456215"/>
    </ligand>
</feature>
<dbReference type="NCBIfam" id="NF001381">
    <property type="entry name" value="PRK00279.1-3"/>
    <property type="match status" value="1"/>
</dbReference>
<protein>
    <recommendedName>
        <fullName evidence="8">Adenylate kinase</fullName>
        <shortName evidence="8">AK</shortName>
        <ecNumber evidence="8">2.7.4.3</ecNumber>
    </recommendedName>
    <alternativeName>
        <fullName evidence="8">ATP-AMP transphosphorylase</fullName>
    </alternativeName>
    <alternativeName>
        <fullName evidence="8">ATP:AMP phosphotransferase</fullName>
    </alternativeName>
    <alternativeName>
        <fullName evidence="8">Adenylate monophosphate kinase</fullName>
    </alternativeName>
</protein>
<feature type="region of interest" description="LID" evidence="8">
    <location>
        <begin position="126"/>
        <end position="163"/>
    </location>
</feature>
<dbReference type="PRINTS" id="PR00094">
    <property type="entry name" value="ADENYLTKNASE"/>
</dbReference>
<dbReference type="NCBIfam" id="NF011100">
    <property type="entry name" value="PRK14527.1"/>
    <property type="match status" value="1"/>
</dbReference>
<dbReference type="PANTHER" id="PTHR23359">
    <property type="entry name" value="NUCLEOTIDE KINASE"/>
    <property type="match status" value="1"/>
</dbReference>
<keyword evidence="1 8" id="KW-0808">Transferase</keyword>
<sequence length="216" mass="24145">MNLVLVGPPGAGKGTQAARLEEAYEIPHISTGDMFRKAIKEETELGKKTKEYMDQGKLVPDEVTIGIVRERLSQKDCQQGFILDGFPRTVNQADALNSILADMNTSLDAVINIKVSDAEVIDRLSGRRICKSCGASYHVKFNPPKVAGVCNECEGELYQREDDNPNTIQQRLDVYSEQTSPLINYYRESNLLKTINGEDSLDNVFFEIKDLLDNIK</sequence>
<dbReference type="UniPathway" id="UPA00588">
    <property type="reaction ID" value="UER00649"/>
</dbReference>
<dbReference type="OrthoDB" id="9805030at2"/>
<dbReference type="GO" id="GO:0005524">
    <property type="term" value="F:ATP binding"/>
    <property type="evidence" value="ECO:0007669"/>
    <property type="project" value="UniProtKB-UniRule"/>
</dbReference>
<feature type="binding site" evidence="8">
    <location>
        <position position="171"/>
    </location>
    <ligand>
        <name>AMP</name>
        <dbReference type="ChEBI" id="CHEBI:456215"/>
    </ligand>
</feature>
<evidence type="ECO:0000259" key="9">
    <source>
        <dbReference type="PROSITE" id="PS50052"/>
    </source>
</evidence>
<evidence type="ECO:0000256" key="1">
    <source>
        <dbReference type="ARBA" id="ARBA00022679"/>
    </source>
</evidence>
<evidence type="ECO:0000256" key="8">
    <source>
        <dbReference type="HAMAP-Rule" id="MF_00235"/>
    </source>
</evidence>
<feature type="binding site" evidence="8">
    <location>
        <position position="127"/>
    </location>
    <ligand>
        <name>ATP</name>
        <dbReference type="ChEBI" id="CHEBI:30616"/>
    </ligand>
</feature>
<evidence type="ECO:0000256" key="5">
    <source>
        <dbReference type="ARBA" id="ARBA00022777"/>
    </source>
</evidence>
<comment type="caution">
    <text evidence="10">The sequence shown here is derived from an EMBL/GenBank/DDBJ whole genome shotgun (WGS) entry which is preliminary data.</text>
</comment>
<comment type="function">
    <text evidence="8">Catalyzes the reversible transfer of the terminal phosphate group between ATP and AMP. Plays an important role in cellular energy homeostasis and in adenine nucleotide metabolism.</text>
</comment>
<dbReference type="PROSITE" id="PS00113">
    <property type="entry name" value="ADENYLATE_KINASE"/>
    <property type="match status" value="1"/>
</dbReference>
<feature type="binding site" evidence="8">
    <location>
        <position position="133"/>
    </location>
    <ligand>
        <name>Zn(2+)</name>
        <dbReference type="ChEBI" id="CHEBI:29105"/>
        <note>structural</note>
    </ligand>
</feature>
<dbReference type="Pfam" id="PF05191">
    <property type="entry name" value="ADK_lid"/>
    <property type="match status" value="1"/>
</dbReference>
<feature type="binding site" evidence="8">
    <location>
        <begin position="57"/>
        <end position="59"/>
    </location>
    <ligand>
        <name>AMP</name>
        <dbReference type="ChEBI" id="CHEBI:456215"/>
    </ligand>
</feature>
<dbReference type="CDD" id="cd01428">
    <property type="entry name" value="ADK"/>
    <property type="match status" value="1"/>
</dbReference>
<organism evidence="10 11">
    <name type="scientific">Orenia metallireducens</name>
    <dbReference type="NCBI Taxonomy" id="1413210"/>
    <lineage>
        <taxon>Bacteria</taxon>
        <taxon>Bacillati</taxon>
        <taxon>Bacillota</taxon>
        <taxon>Clostridia</taxon>
        <taxon>Halanaerobiales</taxon>
        <taxon>Halobacteroidaceae</taxon>
        <taxon>Orenia</taxon>
    </lineage>
</organism>
<feature type="binding site" evidence="8">
    <location>
        <position position="199"/>
    </location>
    <ligand>
        <name>ATP</name>
        <dbReference type="ChEBI" id="CHEBI:30616"/>
    </ligand>
</feature>
<dbReference type="HAMAP" id="MF_00235">
    <property type="entry name" value="Adenylate_kinase_Adk"/>
    <property type="match status" value="1"/>
</dbReference>
<dbReference type="GO" id="GO:0008270">
    <property type="term" value="F:zinc ion binding"/>
    <property type="evidence" value="ECO:0007669"/>
    <property type="project" value="UniProtKB-UniRule"/>
</dbReference>
<feature type="binding site" evidence="8">
    <location>
        <position position="153"/>
    </location>
    <ligand>
        <name>Zn(2+)</name>
        <dbReference type="ChEBI" id="CHEBI:29105"/>
        <note>structural</note>
    </ligand>
</feature>
<dbReference type="InterPro" id="IPR027417">
    <property type="entry name" value="P-loop_NTPase"/>
</dbReference>
<comment type="similarity">
    <text evidence="8">Belongs to the adenylate kinase family.</text>
</comment>
<dbReference type="InterPro" id="IPR008144">
    <property type="entry name" value="Guanylate_kin-like_dom"/>
</dbReference>
<dbReference type="GO" id="GO:0044209">
    <property type="term" value="P:AMP salvage"/>
    <property type="evidence" value="ECO:0007669"/>
    <property type="project" value="UniProtKB-UniRule"/>
</dbReference>
<comment type="subunit">
    <text evidence="8">Monomer.</text>
</comment>
<dbReference type="Proteomes" id="UP000093514">
    <property type="component" value="Unassembled WGS sequence"/>
</dbReference>
<dbReference type="InterPro" id="IPR006259">
    <property type="entry name" value="Adenyl_kin_sub"/>
</dbReference>
<keyword evidence="2 8" id="KW-0479">Metal-binding</keyword>
<dbReference type="InterPro" id="IPR007862">
    <property type="entry name" value="Adenylate_kinase_lid-dom"/>
</dbReference>
<dbReference type="FunFam" id="3.40.50.300:FF:000106">
    <property type="entry name" value="Adenylate kinase mitochondrial"/>
    <property type="match status" value="1"/>
</dbReference>